<proteinExistence type="predicted"/>
<dbReference type="PROSITE" id="PS50850">
    <property type="entry name" value="MFS"/>
    <property type="match status" value="1"/>
</dbReference>
<dbReference type="CDD" id="cd06174">
    <property type="entry name" value="MFS"/>
    <property type="match status" value="1"/>
</dbReference>
<feature type="transmembrane region" description="Helical" evidence="6">
    <location>
        <begin position="263"/>
        <end position="279"/>
    </location>
</feature>
<evidence type="ECO:0000256" key="1">
    <source>
        <dbReference type="ARBA" id="ARBA00004651"/>
    </source>
</evidence>
<feature type="transmembrane region" description="Helical" evidence="6">
    <location>
        <begin position="227"/>
        <end position="243"/>
    </location>
</feature>
<keyword evidence="9" id="KW-1185">Reference proteome</keyword>
<feature type="transmembrane region" description="Helical" evidence="6">
    <location>
        <begin position="379"/>
        <end position="401"/>
    </location>
</feature>
<dbReference type="InterPro" id="IPR011701">
    <property type="entry name" value="MFS"/>
</dbReference>
<accession>A0ABU6BFS4</accession>
<dbReference type="SUPFAM" id="SSF103473">
    <property type="entry name" value="MFS general substrate transporter"/>
    <property type="match status" value="1"/>
</dbReference>
<feature type="transmembrane region" description="Helical" evidence="6">
    <location>
        <begin position="87"/>
        <end position="109"/>
    </location>
</feature>
<feature type="transmembrane region" description="Helical" evidence="6">
    <location>
        <begin position="291"/>
        <end position="315"/>
    </location>
</feature>
<dbReference type="Pfam" id="PF07690">
    <property type="entry name" value="MFS_1"/>
    <property type="match status" value="1"/>
</dbReference>
<comment type="caution">
    <text evidence="8">The sequence shown here is derived from an EMBL/GenBank/DDBJ whole genome shotgun (WGS) entry which is preliminary data.</text>
</comment>
<evidence type="ECO:0000256" key="6">
    <source>
        <dbReference type="SAM" id="Phobius"/>
    </source>
</evidence>
<gene>
    <name evidence="8" type="ORF">EP10_001598</name>
</gene>
<evidence type="ECO:0000256" key="2">
    <source>
        <dbReference type="ARBA" id="ARBA00022448"/>
    </source>
</evidence>
<feature type="transmembrane region" description="Helical" evidence="6">
    <location>
        <begin position="12"/>
        <end position="35"/>
    </location>
</feature>
<keyword evidence="5 6" id="KW-0472">Membrane</keyword>
<dbReference type="InterPro" id="IPR036259">
    <property type="entry name" value="MFS_trans_sf"/>
</dbReference>
<sequence length="420" mass="47240">MKMKEIKNIINTYYIINILYGMGIAVFGATLYLYMESLHYSYAEMNIFLSVFWIVSFLTETPSGIIADTFGRKNTIISSCIIRSIGLLFLFIDWGNITFLILGAIFTAIGESLKSGTLDSWMIDRILAIDETFTFDKVFSINSMAGTTVNLLSGYLGAQVLANIDLSYPILAGIILLIISMIVAIFKMKEPKRNLEENPHLINIGQSFNMLKKTTKEGIHFLRNDKTFFLICLSFLPLSFIISGPGNQWQLFFQDETKDINTGYIWVGLNLCSILGAYLSRKISSLSENKIYILIGSTIFNTLSIILCVLTGNYLIALLLFWLHVVITASEEVIRYTFLNQNIKNENRSTLLSFFNTLEAGATILALLLNGFFSDFYGIGNAWLIMSIISLVISIPVYLIVNSTIKKHKLGKSNEVMKTI</sequence>
<dbReference type="PANTHER" id="PTHR23530:SF1">
    <property type="entry name" value="PERMEASE, MAJOR FACILITATOR SUPERFAMILY-RELATED"/>
    <property type="match status" value="1"/>
</dbReference>
<dbReference type="InterPro" id="IPR020846">
    <property type="entry name" value="MFS_dom"/>
</dbReference>
<dbReference type="RefSeq" id="WP_324698676.1">
    <property type="nucleotide sequence ID" value="NZ_JPYA02000002.1"/>
</dbReference>
<evidence type="ECO:0000256" key="3">
    <source>
        <dbReference type="ARBA" id="ARBA00022692"/>
    </source>
</evidence>
<comment type="subcellular location">
    <subcellularLocation>
        <location evidence="1">Cell membrane</location>
        <topology evidence="1">Multi-pass membrane protein</topology>
    </subcellularLocation>
</comment>
<organism evidence="8 9">
    <name type="scientific">Geobacillus icigianus</name>
    <dbReference type="NCBI Taxonomy" id="1430331"/>
    <lineage>
        <taxon>Bacteria</taxon>
        <taxon>Bacillati</taxon>
        <taxon>Bacillota</taxon>
        <taxon>Bacilli</taxon>
        <taxon>Bacillales</taxon>
        <taxon>Anoxybacillaceae</taxon>
        <taxon>Geobacillus</taxon>
    </lineage>
</organism>
<dbReference type="PANTHER" id="PTHR23530">
    <property type="entry name" value="TRANSPORT PROTEIN-RELATED"/>
    <property type="match status" value="1"/>
</dbReference>
<keyword evidence="4 6" id="KW-1133">Transmembrane helix</keyword>
<evidence type="ECO:0000313" key="9">
    <source>
        <dbReference type="Proteomes" id="UP000029267"/>
    </source>
</evidence>
<name>A0ABU6BFS4_9BACL</name>
<evidence type="ECO:0000256" key="4">
    <source>
        <dbReference type="ARBA" id="ARBA00022989"/>
    </source>
</evidence>
<evidence type="ECO:0000256" key="5">
    <source>
        <dbReference type="ARBA" id="ARBA00023136"/>
    </source>
</evidence>
<dbReference type="Proteomes" id="UP000029267">
    <property type="component" value="Unassembled WGS sequence"/>
</dbReference>
<reference evidence="8 9" key="1">
    <citation type="journal article" date="2014" name="Genome Announc.">
        <title>Draft Genome Sequence of Geobacillus icigianus Strain G1w1T Isolated from Hot Springs in the Valley of Geysers, Kamchatka (Russian Federation).</title>
        <authorList>
            <person name="Bryanskaya A.V."/>
            <person name="Rozanov A.S."/>
            <person name="Logacheva M.D."/>
            <person name="Kotenko A.V."/>
            <person name="Peltek S.E."/>
        </authorList>
    </citation>
    <scope>NUCLEOTIDE SEQUENCE [LARGE SCALE GENOMIC DNA]</scope>
    <source>
        <strain evidence="8 9">G1w1</strain>
    </source>
</reference>
<evidence type="ECO:0000313" key="8">
    <source>
        <dbReference type="EMBL" id="MEB3750757.1"/>
    </source>
</evidence>
<keyword evidence="2" id="KW-0813">Transport</keyword>
<dbReference type="EMBL" id="JPYA02000002">
    <property type="protein sequence ID" value="MEB3750757.1"/>
    <property type="molecule type" value="Genomic_DNA"/>
</dbReference>
<dbReference type="Gene3D" id="1.20.1250.20">
    <property type="entry name" value="MFS general substrate transporter like domains"/>
    <property type="match status" value="1"/>
</dbReference>
<protein>
    <recommendedName>
        <fullName evidence="7">Major facilitator superfamily (MFS) profile domain-containing protein</fullName>
    </recommendedName>
</protein>
<feature type="transmembrane region" description="Helical" evidence="6">
    <location>
        <begin position="351"/>
        <end position="373"/>
    </location>
</feature>
<keyword evidence="3 6" id="KW-0812">Transmembrane</keyword>
<feature type="domain" description="Major facilitator superfamily (MFS) profile" evidence="7">
    <location>
        <begin position="9"/>
        <end position="405"/>
    </location>
</feature>
<dbReference type="InterPro" id="IPR053160">
    <property type="entry name" value="MFS_DHA3_Transporter"/>
</dbReference>
<feature type="transmembrane region" description="Helical" evidence="6">
    <location>
        <begin position="166"/>
        <end position="186"/>
    </location>
</feature>
<evidence type="ECO:0000259" key="7">
    <source>
        <dbReference type="PROSITE" id="PS50850"/>
    </source>
</evidence>
<feature type="transmembrane region" description="Helical" evidence="6">
    <location>
        <begin position="321"/>
        <end position="339"/>
    </location>
</feature>
<feature type="transmembrane region" description="Helical" evidence="6">
    <location>
        <begin position="47"/>
        <end position="67"/>
    </location>
</feature>